<keyword evidence="7 8" id="KW-0066">ATP synthesis</keyword>
<dbReference type="GO" id="GO:0045259">
    <property type="term" value="C:proton-transporting ATP synthase complex"/>
    <property type="evidence" value="ECO:0007669"/>
    <property type="project" value="UniProtKB-KW"/>
</dbReference>
<evidence type="ECO:0000256" key="2">
    <source>
        <dbReference type="ARBA" id="ARBA00022448"/>
    </source>
</evidence>
<keyword evidence="3 8" id="KW-0375">Hydrogen ion transport</keyword>
<organism evidence="9 10">
    <name type="scientific">Nocardioides immobilis</name>
    <dbReference type="NCBI Taxonomy" id="2049295"/>
    <lineage>
        <taxon>Bacteria</taxon>
        <taxon>Bacillati</taxon>
        <taxon>Actinomycetota</taxon>
        <taxon>Actinomycetes</taxon>
        <taxon>Propionibacteriales</taxon>
        <taxon>Nocardioidaceae</taxon>
        <taxon>Nocardioides</taxon>
    </lineage>
</organism>
<keyword evidence="2 8" id="KW-0813">Transport</keyword>
<dbReference type="AlphaFoldDB" id="A0A417Y2T6"/>
<comment type="function">
    <text evidence="8">F(1)F(0) ATP synthase produces ATP from ADP in the presence of a proton or sodium gradient. F-type ATPases consist of two structural domains, F(1) containing the extramembraneous catalytic core and F(0) containing the membrane proton channel, linked together by a central stalk and a peripheral stalk. During catalysis, ATP synthesis in the catalytic domain of F(1) is coupled via a rotary mechanism of the central stalk subunits to proton translocation.</text>
</comment>
<dbReference type="InterPro" id="IPR000711">
    <property type="entry name" value="ATPase_OSCP/dsu"/>
</dbReference>
<dbReference type="GO" id="GO:0046933">
    <property type="term" value="F:proton-transporting ATP synthase activity, rotational mechanism"/>
    <property type="evidence" value="ECO:0007669"/>
    <property type="project" value="UniProtKB-UniRule"/>
</dbReference>
<evidence type="ECO:0000256" key="3">
    <source>
        <dbReference type="ARBA" id="ARBA00022781"/>
    </source>
</evidence>
<keyword evidence="5 8" id="KW-0472">Membrane</keyword>
<evidence type="ECO:0000256" key="6">
    <source>
        <dbReference type="ARBA" id="ARBA00023196"/>
    </source>
</evidence>
<keyword evidence="8" id="KW-1003">Cell membrane</keyword>
<dbReference type="GO" id="GO:0005886">
    <property type="term" value="C:plasma membrane"/>
    <property type="evidence" value="ECO:0007669"/>
    <property type="project" value="UniProtKB-SubCell"/>
</dbReference>
<evidence type="ECO:0000256" key="7">
    <source>
        <dbReference type="ARBA" id="ARBA00023310"/>
    </source>
</evidence>
<reference evidence="9 10" key="1">
    <citation type="submission" date="2018-09" db="EMBL/GenBank/DDBJ databases">
        <title>Genome sequencing of Nocardioides immobilis CCTCC AB 2017083 for comparison to Nocardioides silvaticus.</title>
        <authorList>
            <person name="Li C."/>
            <person name="Wang G."/>
        </authorList>
    </citation>
    <scope>NUCLEOTIDE SEQUENCE [LARGE SCALE GENOMIC DNA]</scope>
    <source>
        <strain evidence="9 10">CCTCC AB 2017083</strain>
    </source>
</reference>
<dbReference type="PRINTS" id="PR00125">
    <property type="entry name" value="ATPASEDELTA"/>
</dbReference>
<evidence type="ECO:0000256" key="5">
    <source>
        <dbReference type="ARBA" id="ARBA00023136"/>
    </source>
</evidence>
<keyword evidence="4 8" id="KW-0406">Ion transport</keyword>
<evidence type="ECO:0000256" key="1">
    <source>
        <dbReference type="ARBA" id="ARBA00004370"/>
    </source>
</evidence>
<comment type="caution">
    <text evidence="9">The sequence shown here is derived from an EMBL/GenBank/DDBJ whole genome shotgun (WGS) entry which is preliminary data.</text>
</comment>
<sequence>MLSFRAASSEAVAALVDGVEGSATVAQDLFAVAANLRSEGALRRFATDFALPSEAKTGLVSELYDGKVDPATLDLLKDAVGRRWTRTRDLADALEYVGVVAAVRSTGRDADQVVDELFSVRSIVNDSPDLRNALSDRARSADDKAALVDTLLDGKVLPATVILVKQALTGSHRSVAVALEDYEKVAADVHGRDVATVRVARPLGESEVQRLEAALTEQYGRPVHLNIVVDPDVIGGIKVEIGGDVIDGTISSRLDDARRKLAG</sequence>
<dbReference type="OrthoDB" id="5242917at2"/>
<dbReference type="PROSITE" id="PS00389">
    <property type="entry name" value="ATPASE_DELTA"/>
    <property type="match status" value="1"/>
</dbReference>
<dbReference type="NCBIfam" id="NF009967">
    <property type="entry name" value="PRK13430.1"/>
    <property type="match status" value="1"/>
</dbReference>
<evidence type="ECO:0000256" key="4">
    <source>
        <dbReference type="ARBA" id="ARBA00023065"/>
    </source>
</evidence>
<comment type="function">
    <text evidence="8">This protein is part of the stalk that links CF(0) to CF(1). It either transmits conformational changes from CF(0) to CF(1) or is implicated in proton conduction.</text>
</comment>
<dbReference type="Pfam" id="PF00213">
    <property type="entry name" value="OSCP"/>
    <property type="match status" value="1"/>
</dbReference>
<dbReference type="EMBL" id="QXGH01000015">
    <property type="protein sequence ID" value="RHW26854.1"/>
    <property type="molecule type" value="Genomic_DNA"/>
</dbReference>
<keyword evidence="10" id="KW-1185">Reference proteome</keyword>
<comment type="similarity">
    <text evidence="8">Belongs to the ATPase delta chain family.</text>
</comment>
<dbReference type="PANTHER" id="PTHR11910">
    <property type="entry name" value="ATP SYNTHASE DELTA CHAIN"/>
    <property type="match status" value="1"/>
</dbReference>
<evidence type="ECO:0000256" key="8">
    <source>
        <dbReference type="HAMAP-Rule" id="MF_01416"/>
    </source>
</evidence>
<evidence type="ECO:0000313" key="10">
    <source>
        <dbReference type="Proteomes" id="UP000283644"/>
    </source>
</evidence>
<dbReference type="Proteomes" id="UP000283644">
    <property type="component" value="Unassembled WGS sequence"/>
</dbReference>
<accession>A0A417Y2T6</accession>
<protein>
    <recommendedName>
        <fullName evidence="8">ATP synthase subunit delta</fullName>
    </recommendedName>
    <alternativeName>
        <fullName evidence="8">ATP synthase F(1) sector subunit delta</fullName>
    </alternativeName>
    <alternativeName>
        <fullName evidence="8">F-type ATPase subunit delta</fullName>
        <shortName evidence="8">F-ATPase subunit delta</shortName>
    </alternativeName>
</protein>
<name>A0A417Y2T6_9ACTN</name>
<comment type="subcellular location">
    <subcellularLocation>
        <location evidence="8">Cell membrane</location>
        <topology evidence="8">Peripheral membrane protein</topology>
    </subcellularLocation>
    <subcellularLocation>
        <location evidence="1">Membrane</location>
    </subcellularLocation>
</comment>
<evidence type="ECO:0000313" key="9">
    <source>
        <dbReference type="EMBL" id="RHW26854.1"/>
    </source>
</evidence>
<dbReference type="HAMAP" id="MF_01416">
    <property type="entry name" value="ATP_synth_delta_bact"/>
    <property type="match status" value="1"/>
</dbReference>
<proteinExistence type="inferred from homology"/>
<dbReference type="InterPro" id="IPR020781">
    <property type="entry name" value="ATPase_OSCP/d_CS"/>
</dbReference>
<dbReference type="RefSeq" id="WP_118925420.1">
    <property type="nucleotide sequence ID" value="NZ_QXGH01000015.1"/>
</dbReference>
<keyword evidence="6 8" id="KW-0139">CF(1)</keyword>
<gene>
    <name evidence="8" type="primary">atpH</name>
    <name evidence="9" type="ORF">D0Z08_11685</name>
</gene>